<reference evidence="2 3" key="1">
    <citation type="submission" date="2024-01" db="EMBL/GenBank/DDBJ databases">
        <authorList>
            <person name="Allen C."/>
            <person name="Tagirdzhanova G."/>
        </authorList>
    </citation>
    <scope>NUCLEOTIDE SEQUENCE [LARGE SCALE GENOMIC DNA]</scope>
    <source>
        <strain evidence="2 3">CBS 119000</strain>
    </source>
</reference>
<sequence length="658" mass="67809">MTGAIRFPRGGRPNKVTKPPVSPTRRLANGSNSSTAPTSAARQLAIEQAIDEQQQQQQQHFKVTEVVTDPTGAVVAEQAALESAQALIQDGPRYNTPEHAQGGADGDGAVTQAQPGGKSKAQTDDCVMLDLQNGGSGDADEGDDTSAGAAKLVTDMDEAEMREMVSGAVESYAGENGINVPRLAPTPAQPSSGNHGLDMDLSAAAAAAAAAAAMASASQLAATGLDHIRRRSERSICSPQPPQDPSTVHSNHASPGTIPPHPHAGLAMTREPTKGDAIRIHDDSLPESPPNTCELAYDSGYRHIAVESALSRRLARVPGIRLAHQRRPGQQLNLGRRSNVEALFAHIAGKEVAVPCKNCHKGHGPWTTCVTVDGQMCGSCANCWFNASGARCSFHEAKTTMFGHPSGQSIGGTAPVLPSLGATSAMDSHSNASPETRDGFAARHDVHHFTAQQQQQQQQHPFRHLDHNRSHVFSSTLGLSRLPLTAATQSSSAAQQAAAAAAAAAIAVQKLTYGSQLADANGMGKSMANTETLNDRGASTSSPFSTDLITSLLGASRSSSIGGGGAGGEVGGDAASADTAPLVGFIISQALDEVRNADQHGRDLMLVEIAAKQLALAIVRFGEGVGAAGEASSGPGFSASSADDTFSNLHKDGPVGAD</sequence>
<feature type="compositionally biased region" description="Basic and acidic residues" evidence="1">
    <location>
        <begin position="649"/>
        <end position="658"/>
    </location>
</feature>
<dbReference type="EMBL" id="CAWUON010000045">
    <property type="protein sequence ID" value="CAK7269245.1"/>
    <property type="molecule type" value="Genomic_DNA"/>
</dbReference>
<protein>
    <submittedName>
        <fullName evidence="2">Uncharacterized protein</fullName>
    </submittedName>
</protein>
<feature type="compositionally biased region" description="Polar residues" evidence="1">
    <location>
        <begin position="29"/>
        <end position="41"/>
    </location>
</feature>
<feature type="compositionally biased region" description="Low complexity" evidence="1">
    <location>
        <begin position="630"/>
        <end position="642"/>
    </location>
</feature>
<dbReference type="Pfam" id="PF12511">
    <property type="entry name" value="DUF3716"/>
    <property type="match status" value="1"/>
</dbReference>
<feature type="region of interest" description="Disordered" evidence="1">
    <location>
        <begin position="1"/>
        <end position="41"/>
    </location>
</feature>
<dbReference type="Proteomes" id="UP001642502">
    <property type="component" value="Unassembled WGS sequence"/>
</dbReference>
<accession>A0ABP0DQF4</accession>
<feature type="region of interest" description="Disordered" evidence="1">
    <location>
        <begin position="406"/>
        <end position="437"/>
    </location>
</feature>
<evidence type="ECO:0000256" key="1">
    <source>
        <dbReference type="SAM" id="MobiDB-lite"/>
    </source>
</evidence>
<name>A0ABP0DQF4_9PEZI</name>
<comment type="caution">
    <text evidence="2">The sequence shown here is derived from an EMBL/GenBank/DDBJ whole genome shotgun (WGS) entry which is preliminary data.</text>
</comment>
<gene>
    <name evidence="2" type="ORF">SEPCBS119000_003471</name>
</gene>
<proteinExistence type="predicted"/>
<organism evidence="2 3">
    <name type="scientific">Sporothrix epigloea</name>
    <dbReference type="NCBI Taxonomy" id="1892477"/>
    <lineage>
        <taxon>Eukaryota</taxon>
        <taxon>Fungi</taxon>
        <taxon>Dikarya</taxon>
        <taxon>Ascomycota</taxon>
        <taxon>Pezizomycotina</taxon>
        <taxon>Sordariomycetes</taxon>
        <taxon>Sordariomycetidae</taxon>
        <taxon>Ophiostomatales</taxon>
        <taxon>Ophiostomataceae</taxon>
        <taxon>Sporothrix</taxon>
    </lineage>
</organism>
<feature type="region of interest" description="Disordered" evidence="1">
    <location>
        <begin position="232"/>
        <end position="268"/>
    </location>
</feature>
<feature type="region of interest" description="Disordered" evidence="1">
    <location>
        <begin position="630"/>
        <end position="658"/>
    </location>
</feature>
<evidence type="ECO:0000313" key="3">
    <source>
        <dbReference type="Proteomes" id="UP001642502"/>
    </source>
</evidence>
<feature type="compositionally biased region" description="Polar residues" evidence="1">
    <location>
        <begin position="421"/>
        <end position="434"/>
    </location>
</feature>
<dbReference type="InterPro" id="IPR022190">
    <property type="entry name" value="DUF3716"/>
</dbReference>
<feature type="compositionally biased region" description="Polar residues" evidence="1">
    <location>
        <begin position="245"/>
        <end position="254"/>
    </location>
</feature>
<evidence type="ECO:0000313" key="2">
    <source>
        <dbReference type="EMBL" id="CAK7269245.1"/>
    </source>
</evidence>
<keyword evidence="3" id="KW-1185">Reference proteome</keyword>
<feature type="region of interest" description="Disordered" evidence="1">
    <location>
        <begin position="87"/>
        <end position="123"/>
    </location>
</feature>